<evidence type="ECO:0000313" key="4">
    <source>
        <dbReference type="Proteomes" id="UP000076447"/>
    </source>
</evidence>
<keyword evidence="1" id="KW-0472">Membrane</keyword>
<dbReference type="PATRIC" id="fig|43678.3.peg.3943"/>
<dbReference type="EMBL" id="LRIE01000085">
    <property type="protein sequence ID" value="KZM33455.1"/>
    <property type="molecule type" value="Genomic_DNA"/>
</dbReference>
<keyword evidence="5" id="KW-1185">Reference proteome</keyword>
<dbReference type="EMBL" id="MAQA01000017">
    <property type="protein sequence ID" value="OCI31496.1"/>
    <property type="molecule type" value="Genomic_DNA"/>
</dbReference>
<proteinExistence type="predicted"/>
<accession>A0A163PS58</accession>
<organism evidence="2 4">
    <name type="scientific">Oerskovia enterophila</name>
    <dbReference type="NCBI Taxonomy" id="43678"/>
    <lineage>
        <taxon>Bacteria</taxon>
        <taxon>Bacillati</taxon>
        <taxon>Actinomycetota</taxon>
        <taxon>Actinomycetes</taxon>
        <taxon>Micrococcales</taxon>
        <taxon>Cellulomonadaceae</taxon>
        <taxon>Oerskovia</taxon>
    </lineage>
</organism>
<dbReference type="Proteomes" id="UP000093412">
    <property type="component" value="Unassembled WGS sequence"/>
</dbReference>
<dbReference type="OrthoDB" id="5149872at2"/>
<feature type="transmembrane region" description="Helical" evidence="1">
    <location>
        <begin position="7"/>
        <end position="26"/>
    </location>
</feature>
<feature type="transmembrane region" description="Helical" evidence="1">
    <location>
        <begin position="32"/>
        <end position="48"/>
    </location>
</feature>
<evidence type="ECO:0000313" key="3">
    <source>
        <dbReference type="EMBL" id="OCI31496.1"/>
    </source>
</evidence>
<evidence type="ECO:0000313" key="5">
    <source>
        <dbReference type="Proteomes" id="UP000093412"/>
    </source>
</evidence>
<protein>
    <submittedName>
        <fullName evidence="2">Uncharacterized protein</fullName>
    </submittedName>
</protein>
<evidence type="ECO:0000313" key="2">
    <source>
        <dbReference type="EMBL" id="KZM33455.1"/>
    </source>
</evidence>
<evidence type="ECO:0000256" key="1">
    <source>
        <dbReference type="SAM" id="Phobius"/>
    </source>
</evidence>
<reference evidence="3 5" key="2">
    <citation type="submission" date="2016-06" db="EMBL/GenBank/DDBJ databases">
        <title>Genome sequence of Oerskovia enterophila DSM 43852.</title>
        <authorList>
            <person name="Poehlein A."/>
            <person name="Jag V."/>
            <person name="Bengelsdorf F.R."/>
            <person name="Daniel R."/>
            <person name="Duerre P."/>
        </authorList>
    </citation>
    <scope>NUCLEOTIDE SEQUENCE [LARGE SCALE GENOMIC DNA]</scope>
    <source>
        <strain evidence="3 5">DSM 43852</strain>
    </source>
</reference>
<dbReference type="RefSeq" id="WP_056645005.1">
    <property type="nucleotide sequence ID" value="NZ_JBEPRG010000028.1"/>
</dbReference>
<dbReference type="AlphaFoldDB" id="A0A163PS58"/>
<comment type="caution">
    <text evidence="2">The sequence shown here is derived from an EMBL/GenBank/DDBJ whole genome shotgun (WGS) entry which is preliminary data.</text>
</comment>
<dbReference type="Proteomes" id="UP000076447">
    <property type="component" value="Unassembled WGS sequence"/>
</dbReference>
<keyword evidence="1" id="KW-0812">Transmembrane</keyword>
<keyword evidence="1" id="KW-1133">Transmembrane helix</keyword>
<dbReference type="STRING" id="43678.OJAG_37740"/>
<reference evidence="2 4" key="1">
    <citation type="submission" date="2016-01" db="EMBL/GenBank/DDBJ databases">
        <title>Genome sequence of Oerskovia enterophila VJag, an agar and cellulose degrading bacterium.</title>
        <authorList>
            <person name="Poehlein A."/>
            <person name="Jag V."/>
            <person name="Bengelsdorf F."/>
            <person name="Duerre P."/>
            <person name="Daniel R."/>
        </authorList>
    </citation>
    <scope>NUCLEOTIDE SEQUENCE [LARGE SCALE GENOMIC DNA]</scope>
    <source>
        <strain evidence="2 4">VJag</strain>
    </source>
</reference>
<sequence>MKNIRWASVLTVLGCAVVGLVSLFSLLRGRTWAWFPLLVAVAVGFREIRYLQRIDHQRNAPR</sequence>
<name>A0A163PS58_9CELL</name>
<gene>
    <name evidence="3" type="ORF">OERS_17690</name>
    <name evidence="2" type="ORF">OJAG_37740</name>
</gene>